<proteinExistence type="inferred from homology"/>
<keyword evidence="3" id="KW-0808">Transferase</keyword>
<dbReference type="GO" id="GO:0008360">
    <property type="term" value="P:regulation of cell shape"/>
    <property type="evidence" value="ECO:0007669"/>
    <property type="project" value="UniProtKB-UniRule"/>
</dbReference>
<sequence>MAASGGWPRIARPVGPKAKGKPVIDLRQRLAAENYLAREDASGPVWDEKLTDALKRFQSHMGLKETGTVSPATLRELNVSAAERAHALAATAARLSKMKFNFGERYVDVNLPAAEVETVEDGRRRESFTAIVGDPKNASPQITANIQSVLVNPAWTVPASIVKRELAPALRRNPSYLASRQIRVFDGRGREVDLRRLRGLSSERAAMFTFRQDPGPKNSLGSLHLDMPNGDAVYMHDTPNKELFERDYRFLSHGCVRVEGIYDLATWLLQEPGQPGEWDRAALRGKVDEGKTETIKLRRPTPVAWVYMTGWASPDGATHFRHDIYNLDKGAAAAPPAGTAPRARRRR</sequence>
<dbReference type="Gene3D" id="1.10.101.10">
    <property type="entry name" value="PGBD-like superfamily/PGBD"/>
    <property type="match status" value="1"/>
</dbReference>
<dbReference type="PROSITE" id="PS52029">
    <property type="entry name" value="LD_TPASE"/>
    <property type="match status" value="1"/>
</dbReference>
<dbReference type="AlphaFoldDB" id="A0A1W6N0B1"/>
<dbReference type="InterPro" id="IPR002477">
    <property type="entry name" value="Peptidoglycan-bd-like"/>
</dbReference>
<dbReference type="GO" id="GO:0009252">
    <property type="term" value="P:peptidoglycan biosynthetic process"/>
    <property type="evidence" value="ECO:0007669"/>
    <property type="project" value="UniProtKB-UniPathway"/>
</dbReference>
<dbReference type="PANTHER" id="PTHR41533">
    <property type="entry name" value="L,D-TRANSPEPTIDASE HI_1667-RELATED"/>
    <property type="match status" value="1"/>
</dbReference>
<keyword evidence="11" id="KW-1185">Reference proteome</keyword>
<dbReference type="UniPathway" id="UPA00219"/>
<evidence type="ECO:0000256" key="5">
    <source>
        <dbReference type="ARBA" id="ARBA00022984"/>
    </source>
</evidence>
<dbReference type="Gene3D" id="2.40.440.10">
    <property type="entry name" value="L,D-transpeptidase catalytic domain-like"/>
    <property type="match status" value="1"/>
</dbReference>
<dbReference type="KEGG" id="mbry:B1812_01120"/>
<evidence type="ECO:0000256" key="8">
    <source>
        <dbReference type="SAM" id="MobiDB-lite"/>
    </source>
</evidence>
<gene>
    <name evidence="10" type="ORF">B1812_01120</name>
</gene>
<dbReference type="EMBL" id="CP019948">
    <property type="protein sequence ID" value="ARN83268.1"/>
    <property type="molecule type" value="Genomic_DNA"/>
</dbReference>
<dbReference type="Proteomes" id="UP000193978">
    <property type="component" value="Chromosome"/>
</dbReference>
<feature type="active site" description="Proton donor/acceptor" evidence="7">
    <location>
        <position position="236"/>
    </location>
</feature>
<evidence type="ECO:0000313" key="10">
    <source>
        <dbReference type="EMBL" id="ARN83268.1"/>
    </source>
</evidence>
<dbReference type="InterPro" id="IPR036366">
    <property type="entry name" value="PGBDSf"/>
</dbReference>
<organism evidence="10 11">
    <name type="scientific">Methylocystis bryophila</name>
    <dbReference type="NCBI Taxonomy" id="655015"/>
    <lineage>
        <taxon>Bacteria</taxon>
        <taxon>Pseudomonadati</taxon>
        <taxon>Pseudomonadota</taxon>
        <taxon>Alphaproteobacteria</taxon>
        <taxon>Hyphomicrobiales</taxon>
        <taxon>Methylocystaceae</taxon>
        <taxon>Methylocystis</taxon>
    </lineage>
</organism>
<evidence type="ECO:0000256" key="4">
    <source>
        <dbReference type="ARBA" id="ARBA00022960"/>
    </source>
</evidence>
<dbReference type="GO" id="GO:0016740">
    <property type="term" value="F:transferase activity"/>
    <property type="evidence" value="ECO:0007669"/>
    <property type="project" value="UniProtKB-KW"/>
</dbReference>
<keyword evidence="5 7" id="KW-0573">Peptidoglycan synthesis</keyword>
<protein>
    <recommendedName>
        <fullName evidence="9">L,D-TPase catalytic domain-containing protein</fullName>
    </recommendedName>
</protein>
<dbReference type="InterPro" id="IPR005490">
    <property type="entry name" value="LD_TPept_cat_dom"/>
</dbReference>
<evidence type="ECO:0000256" key="7">
    <source>
        <dbReference type="PROSITE-ProRule" id="PRU01373"/>
    </source>
</evidence>
<keyword evidence="6 7" id="KW-0961">Cell wall biogenesis/degradation</keyword>
<dbReference type="GO" id="GO:0004180">
    <property type="term" value="F:carboxypeptidase activity"/>
    <property type="evidence" value="ECO:0007669"/>
    <property type="project" value="UniProtKB-ARBA"/>
</dbReference>
<dbReference type="InterPro" id="IPR036365">
    <property type="entry name" value="PGBD-like_sf"/>
</dbReference>
<evidence type="ECO:0000256" key="1">
    <source>
        <dbReference type="ARBA" id="ARBA00004752"/>
    </source>
</evidence>
<dbReference type="SUPFAM" id="SSF47090">
    <property type="entry name" value="PGBD-like"/>
    <property type="match status" value="1"/>
</dbReference>
<accession>A0A1W6N0B1</accession>
<evidence type="ECO:0000256" key="3">
    <source>
        <dbReference type="ARBA" id="ARBA00022679"/>
    </source>
</evidence>
<dbReference type="CDD" id="cd16913">
    <property type="entry name" value="YkuD_like"/>
    <property type="match status" value="1"/>
</dbReference>
<dbReference type="Pfam" id="PF01471">
    <property type="entry name" value="PG_binding_1"/>
    <property type="match status" value="1"/>
</dbReference>
<feature type="active site" description="Nucleophile" evidence="7">
    <location>
        <position position="255"/>
    </location>
</feature>
<dbReference type="PANTHER" id="PTHR41533:SF1">
    <property type="entry name" value="L,D-TRANSPEPTIDASE YCBB-RELATED"/>
    <property type="match status" value="1"/>
</dbReference>
<comment type="pathway">
    <text evidence="1 7">Cell wall biogenesis; peptidoglycan biosynthesis.</text>
</comment>
<evidence type="ECO:0000259" key="9">
    <source>
        <dbReference type="PROSITE" id="PS52029"/>
    </source>
</evidence>
<dbReference type="SUPFAM" id="SSF141523">
    <property type="entry name" value="L,D-transpeptidase catalytic domain-like"/>
    <property type="match status" value="1"/>
</dbReference>
<name>A0A1W6N0B1_9HYPH</name>
<feature type="domain" description="L,D-TPase catalytic" evidence="9">
    <location>
        <begin position="105"/>
        <end position="284"/>
    </location>
</feature>
<evidence type="ECO:0000256" key="6">
    <source>
        <dbReference type="ARBA" id="ARBA00023316"/>
    </source>
</evidence>
<dbReference type="STRING" id="655015.B1812_01120"/>
<dbReference type="Pfam" id="PF03734">
    <property type="entry name" value="YkuD"/>
    <property type="match status" value="1"/>
</dbReference>
<dbReference type="InterPro" id="IPR038063">
    <property type="entry name" value="Transpep_catalytic_dom"/>
</dbReference>
<comment type="similarity">
    <text evidence="2">Belongs to the YkuD family.</text>
</comment>
<dbReference type="InterPro" id="IPR052905">
    <property type="entry name" value="LD-transpeptidase_YkuD-like"/>
</dbReference>
<reference evidence="10 11" key="1">
    <citation type="submission" date="2017-02" db="EMBL/GenBank/DDBJ databases">
        <authorList>
            <person name="Peterson S.W."/>
        </authorList>
    </citation>
    <scope>NUCLEOTIDE SEQUENCE [LARGE SCALE GENOMIC DNA]</scope>
    <source>
        <strain evidence="10 11">S285</strain>
    </source>
</reference>
<feature type="region of interest" description="Disordered" evidence="8">
    <location>
        <begin position="1"/>
        <end position="20"/>
    </location>
</feature>
<dbReference type="GO" id="GO:0071555">
    <property type="term" value="P:cell wall organization"/>
    <property type="evidence" value="ECO:0007669"/>
    <property type="project" value="UniProtKB-UniRule"/>
</dbReference>
<keyword evidence="4 7" id="KW-0133">Cell shape</keyword>
<evidence type="ECO:0000256" key="2">
    <source>
        <dbReference type="ARBA" id="ARBA00005992"/>
    </source>
</evidence>
<evidence type="ECO:0000313" key="11">
    <source>
        <dbReference type="Proteomes" id="UP000193978"/>
    </source>
</evidence>